<sequence>MGNIMSCFGRADGSEADATELGDLGTRGGDASVGLSARDDFERWNSQLDAAYKQEHPGTRPGGDHRLYRAAVEEPSDVFRPGGRLQPSAHGTEHHDDRTFSVLEHQNGAPSHFTSTTRDLSAAEQIGSDGALREWVYVMDPHPNGRDVNAVRAANGQASLKPNFLDEQEVSIPGPIHAEDIRGALPLRDGSVDYAGLVRNPVYRGSLATGETDR</sequence>
<evidence type="ECO:0000259" key="2">
    <source>
        <dbReference type="Pfam" id="PF22596"/>
    </source>
</evidence>
<dbReference type="InterPro" id="IPR054695">
    <property type="entry name" value="Pierisin-like_dom"/>
</dbReference>
<dbReference type="SUPFAM" id="SSF56399">
    <property type="entry name" value="ADP-ribosylation"/>
    <property type="match status" value="1"/>
</dbReference>
<proteinExistence type="predicted"/>
<feature type="domain" description="Pierisin-like" evidence="2">
    <location>
        <begin position="67"/>
        <end position="203"/>
    </location>
</feature>
<dbReference type="Pfam" id="PF22596">
    <property type="entry name" value="Scabin-like"/>
    <property type="match status" value="1"/>
</dbReference>
<reference evidence="3 4" key="1">
    <citation type="submission" date="2022-06" db="EMBL/GenBank/DDBJ databases">
        <title>Rhizosaccharibacter gen. nov. sp. nov. KSS12, endophytic bacteria isolated from sugarcane.</title>
        <authorList>
            <person name="Pitiwittayakul N."/>
        </authorList>
    </citation>
    <scope>NUCLEOTIDE SEQUENCE [LARGE SCALE GENOMIC DNA]</scope>
    <source>
        <strain evidence="3 4">KSS12</strain>
    </source>
</reference>
<dbReference type="EMBL" id="JAMZEJ010000002">
    <property type="protein sequence ID" value="MCQ8239696.1"/>
    <property type="molecule type" value="Genomic_DNA"/>
</dbReference>
<feature type="region of interest" description="Disordered" evidence="1">
    <location>
        <begin position="1"/>
        <end position="31"/>
    </location>
</feature>
<evidence type="ECO:0000313" key="4">
    <source>
        <dbReference type="Proteomes" id="UP001524547"/>
    </source>
</evidence>
<evidence type="ECO:0000313" key="3">
    <source>
        <dbReference type="EMBL" id="MCQ8239696.1"/>
    </source>
</evidence>
<dbReference type="RefSeq" id="WP_422918447.1">
    <property type="nucleotide sequence ID" value="NZ_JAMZEJ010000002.1"/>
</dbReference>
<name>A0ABT1VTM3_9PROT</name>
<comment type="caution">
    <text evidence="3">The sequence shown here is derived from an EMBL/GenBank/DDBJ whole genome shotgun (WGS) entry which is preliminary data.</text>
</comment>
<gene>
    <name evidence="3" type="ORF">NFI88_02430</name>
</gene>
<organism evidence="3 4">
    <name type="scientific">Rhizosaccharibacter radicis</name>
    <dbReference type="NCBI Taxonomy" id="2782605"/>
    <lineage>
        <taxon>Bacteria</taxon>
        <taxon>Pseudomonadati</taxon>
        <taxon>Pseudomonadota</taxon>
        <taxon>Alphaproteobacteria</taxon>
        <taxon>Acetobacterales</taxon>
        <taxon>Acetobacteraceae</taxon>
        <taxon>Rhizosaccharibacter</taxon>
    </lineage>
</organism>
<dbReference type="Gene3D" id="3.90.210.10">
    <property type="entry name" value="Heat-Labile Enterotoxin, subunit A"/>
    <property type="match status" value="1"/>
</dbReference>
<feature type="region of interest" description="Disordered" evidence="1">
    <location>
        <begin position="74"/>
        <end position="95"/>
    </location>
</feature>
<evidence type="ECO:0000256" key="1">
    <source>
        <dbReference type="SAM" id="MobiDB-lite"/>
    </source>
</evidence>
<keyword evidence="4" id="KW-1185">Reference proteome</keyword>
<accession>A0ABT1VTM3</accession>
<protein>
    <submittedName>
        <fullName evidence="3">Enterotoxin A family protein</fullName>
    </submittedName>
</protein>
<dbReference type="Proteomes" id="UP001524547">
    <property type="component" value="Unassembled WGS sequence"/>
</dbReference>